<dbReference type="EMBL" id="LR699553">
    <property type="protein sequence ID" value="VVD27963.1"/>
    <property type="molecule type" value="Genomic_DNA"/>
</dbReference>
<evidence type="ECO:0000313" key="2">
    <source>
        <dbReference type="Proteomes" id="UP000325811"/>
    </source>
</evidence>
<name>A0A5Q4Z930_9BURK</name>
<sequence length="76" mass="8230">MRSGAQSFAFEFKRMRFSLFNCPESRNGITQLETAPSDVLSSTALAGNKQKVGFASGATSNLRRVNNAKWAGSKIS</sequence>
<dbReference type="Proteomes" id="UP000325811">
    <property type="component" value="Chromosome I"/>
</dbReference>
<gene>
    <name evidence="1" type="ORF">PDMSB3_1507</name>
</gene>
<dbReference type="KEGG" id="pdio:PDMSB3_1507"/>
<protein>
    <submittedName>
        <fullName evidence="1">Uncharacterized protein</fullName>
    </submittedName>
</protein>
<organism evidence="1 2">
    <name type="scientific">Paraburkholderia dioscoreae</name>
    <dbReference type="NCBI Taxonomy" id="2604047"/>
    <lineage>
        <taxon>Bacteria</taxon>
        <taxon>Pseudomonadati</taxon>
        <taxon>Pseudomonadota</taxon>
        <taxon>Betaproteobacteria</taxon>
        <taxon>Burkholderiales</taxon>
        <taxon>Burkholderiaceae</taxon>
        <taxon>Paraburkholderia</taxon>
    </lineage>
</organism>
<proteinExistence type="predicted"/>
<keyword evidence="2" id="KW-1185">Reference proteome</keyword>
<reference evidence="1 2" key="1">
    <citation type="submission" date="2019-08" db="EMBL/GenBank/DDBJ databases">
        <authorList>
            <person name="Herpell B J."/>
        </authorList>
    </citation>
    <scope>NUCLEOTIDE SEQUENCE [LARGE SCALE GENOMIC DNA]</scope>
    <source>
        <strain evidence="2">Msb3</strain>
    </source>
</reference>
<dbReference type="AlphaFoldDB" id="A0A5Q4Z930"/>
<accession>A0A5Q4Z930</accession>
<evidence type="ECO:0000313" key="1">
    <source>
        <dbReference type="EMBL" id="VVD27963.1"/>
    </source>
</evidence>